<organism evidence="3 4">
    <name type="scientific">Neisseria elongata</name>
    <dbReference type="NCBI Taxonomy" id="495"/>
    <lineage>
        <taxon>Bacteria</taxon>
        <taxon>Pseudomonadati</taxon>
        <taxon>Pseudomonadota</taxon>
        <taxon>Betaproteobacteria</taxon>
        <taxon>Neisseriales</taxon>
        <taxon>Neisseriaceae</taxon>
        <taxon>Neisseria</taxon>
    </lineage>
</organism>
<proteinExistence type="predicted"/>
<keyword evidence="1" id="KW-1133">Transmembrane helix</keyword>
<dbReference type="Proteomes" id="UP000254927">
    <property type="component" value="Unassembled WGS sequence"/>
</dbReference>
<evidence type="ECO:0000313" key="3">
    <source>
        <dbReference type="EMBL" id="STZ67937.1"/>
    </source>
</evidence>
<feature type="transmembrane region" description="Helical" evidence="1">
    <location>
        <begin position="75"/>
        <end position="92"/>
    </location>
</feature>
<protein>
    <recommendedName>
        <fullName evidence="5">Lipoprotein</fullName>
    </recommendedName>
</protein>
<gene>
    <name evidence="3" type="ORF">NCTC10660_01429</name>
</gene>
<dbReference type="EMBL" id="UGQW01000002">
    <property type="protein sequence ID" value="STZ67937.1"/>
    <property type="molecule type" value="Genomic_DNA"/>
</dbReference>
<accession>A0A378TYE4</accession>
<dbReference type="AlphaFoldDB" id="A0A378TYE4"/>
<reference evidence="3 4" key="1">
    <citation type="submission" date="2018-06" db="EMBL/GenBank/DDBJ databases">
        <authorList>
            <consortium name="Pathogen Informatics"/>
            <person name="Doyle S."/>
        </authorList>
    </citation>
    <scope>NUCLEOTIDE SEQUENCE [LARGE SCALE GENOMIC DNA]</scope>
    <source>
        <strain evidence="3 4">NCTC10660</strain>
    </source>
</reference>
<keyword evidence="2" id="KW-0732">Signal</keyword>
<evidence type="ECO:0000256" key="1">
    <source>
        <dbReference type="SAM" id="Phobius"/>
    </source>
</evidence>
<dbReference type="GeneID" id="93352413"/>
<name>A0A378TYE4_NEIEL</name>
<evidence type="ECO:0000313" key="4">
    <source>
        <dbReference type="Proteomes" id="UP000254927"/>
    </source>
</evidence>
<feature type="transmembrane region" description="Helical" evidence="1">
    <location>
        <begin position="50"/>
        <end position="68"/>
    </location>
</feature>
<dbReference type="RefSeq" id="WP_074895393.1">
    <property type="nucleotide sequence ID" value="NZ_CP031252.1"/>
</dbReference>
<keyword evidence="1" id="KW-0472">Membrane</keyword>
<sequence length="93" mass="10390">MKRKISTLLYLITFLLTLFTVYCSHQAAQPAHLPPEASNGLSAAWWLERRMYAVLSAWAAGTAATVLLRQNPFERVALAVLFFCLYGLVVAFV</sequence>
<feature type="chain" id="PRO_5016961809" description="Lipoprotein" evidence="2">
    <location>
        <begin position="28"/>
        <end position="93"/>
    </location>
</feature>
<evidence type="ECO:0008006" key="5">
    <source>
        <dbReference type="Google" id="ProtNLM"/>
    </source>
</evidence>
<keyword evidence="1" id="KW-0812">Transmembrane</keyword>
<feature type="signal peptide" evidence="2">
    <location>
        <begin position="1"/>
        <end position="27"/>
    </location>
</feature>
<evidence type="ECO:0000256" key="2">
    <source>
        <dbReference type="SAM" id="SignalP"/>
    </source>
</evidence>